<dbReference type="Pfam" id="PF00652">
    <property type="entry name" value="Ricin_B_lectin"/>
    <property type="match status" value="1"/>
</dbReference>
<gene>
    <name evidence="2" type="ORF">F8144_01100</name>
</gene>
<sequence>MTREEAPATPPRIIRRTHERVIRRWASELQITTGDGLRHVSGVFRLASNTKYRMLYANFGHNAMNYDTNTRLSSTFASETQNRFLLDGLKWLGGSDGTTPPTGPISETAWYSLTNDGNGTCVDARSAATVNGTAIQQYACNGTQAQQFQFRPTDSGHTRIALRLDPQQVVDVTDRSTADNAPLQLWSWSSGQNQQWQPVRESTGRYHFVARHSGKCLSAAASAANGARLTQRGCDGSASQSFALAARP</sequence>
<evidence type="ECO:0000259" key="1">
    <source>
        <dbReference type="Pfam" id="PF00652"/>
    </source>
</evidence>
<dbReference type="Gene3D" id="2.80.10.50">
    <property type="match status" value="1"/>
</dbReference>
<proteinExistence type="predicted"/>
<dbReference type="InterPro" id="IPR035992">
    <property type="entry name" value="Ricin_B-like_lectins"/>
</dbReference>
<dbReference type="EMBL" id="WBKG01000001">
    <property type="protein sequence ID" value="KAB1990575.1"/>
    <property type="molecule type" value="Genomic_DNA"/>
</dbReference>
<dbReference type="PROSITE" id="PS50231">
    <property type="entry name" value="RICIN_B_LECTIN"/>
    <property type="match status" value="1"/>
</dbReference>
<protein>
    <submittedName>
        <fullName evidence="2">RICIN domain-containing protein</fullName>
    </submittedName>
</protein>
<evidence type="ECO:0000313" key="2">
    <source>
        <dbReference type="EMBL" id="KAB1990575.1"/>
    </source>
</evidence>
<organism evidence="2 3">
    <name type="scientific">Streptomyces triticiradicis</name>
    <dbReference type="NCBI Taxonomy" id="2651189"/>
    <lineage>
        <taxon>Bacteria</taxon>
        <taxon>Bacillati</taxon>
        <taxon>Actinomycetota</taxon>
        <taxon>Actinomycetes</taxon>
        <taxon>Kitasatosporales</taxon>
        <taxon>Streptomycetaceae</taxon>
        <taxon>Streptomyces</taxon>
    </lineage>
</organism>
<evidence type="ECO:0000313" key="3">
    <source>
        <dbReference type="Proteomes" id="UP000442990"/>
    </source>
</evidence>
<dbReference type="CDD" id="cd00161">
    <property type="entry name" value="beta-trefoil_Ricin-like"/>
    <property type="match status" value="1"/>
</dbReference>
<accession>A0A7J5DPC8</accession>
<dbReference type="SUPFAM" id="SSF50370">
    <property type="entry name" value="Ricin B-like lectins"/>
    <property type="match status" value="1"/>
</dbReference>
<comment type="caution">
    <text evidence="2">The sequence shown here is derived from an EMBL/GenBank/DDBJ whole genome shotgun (WGS) entry which is preliminary data.</text>
</comment>
<dbReference type="Proteomes" id="UP000442990">
    <property type="component" value="Unassembled WGS sequence"/>
</dbReference>
<dbReference type="AlphaFoldDB" id="A0A7J5DPC8"/>
<reference evidence="2 3" key="1">
    <citation type="submission" date="2019-09" db="EMBL/GenBank/DDBJ databases">
        <title>Isolation and identification of active actinomycetes.</title>
        <authorList>
            <person name="Yu Z."/>
            <person name="Han C."/>
            <person name="Yu B."/>
        </authorList>
    </citation>
    <scope>NUCLEOTIDE SEQUENCE [LARGE SCALE GENOMIC DNA]</scope>
    <source>
        <strain evidence="2 3">NEAU-H2</strain>
    </source>
</reference>
<name>A0A7J5DPC8_9ACTN</name>
<dbReference type="InterPro" id="IPR000772">
    <property type="entry name" value="Ricin_B_lectin"/>
</dbReference>
<keyword evidence="3" id="KW-1185">Reference proteome</keyword>
<feature type="domain" description="Ricin B lectin" evidence="1">
    <location>
        <begin position="110"/>
        <end position="242"/>
    </location>
</feature>